<proteinExistence type="predicted"/>
<dbReference type="AlphaFoldDB" id="A0A412FN36"/>
<evidence type="ECO:0000313" key="8">
    <source>
        <dbReference type="EMBL" id="RGR69541.1"/>
    </source>
</evidence>
<dbReference type="RefSeq" id="WP_117895866.1">
    <property type="nucleotide sequence ID" value="NZ_CABJCV010000023.1"/>
</dbReference>
<dbReference type="FunFam" id="2.70.70.10:FF:000001">
    <property type="entry name" value="PTS system glucose-specific IIA component"/>
    <property type="match status" value="1"/>
</dbReference>
<name>A0A412FN36_9FIRM</name>
<keyword evidence="6" id="KW-0418">Kinase</keyword>
<accession>A0A412FN36</accession>
<sequence>MFNLLKKKETEPTVLAPCDGRIIPLEQVQDATFSQKMMGDGFAVMPAGEYIVAPFKGTVLMVFPTLHAIGLRAEDGLEFLIHIGMDTVNEKGKGFECFVREGDKIKPGTTLIHFDLEALQAKGYDMTIPCVITNGTEFSITRLITAENAKAGKTSVLTYSQNRG</sequence>
<dbReference type="InterPro" id="IPR011055">
    <property type="entry name" value="Dup_hybrid_motif"/>
</dbReference>
<dbReference type="InterPro" id="IPR050890">
    <property type="entry name" value="PTS_EIIA_component"/>
</dbReference>
<evidence type="ECO:0000256" key="5">
    <source>
        <dbReference type="ARBA" id="ARBA00022683"/>
    </source>
</evidence>
<keyword evidence="3 8" id="KW-0762">Sugar transport</keyword>
<dbReference type="NCBIfam" id="TIGR00830">
    <property type="entry name" value="PTBA"/>
    <property type="match status" value="1"/>
</dbReference>
<evidence type="ECO:0000256" key="1">
    <source>
        <dbReference type="ARBA" id="ARBA00004496"/>
    </source>
</evidence>
<comment type="caution">
    <text evidence="8">The sequence shown here is derived from an EMBL/GenBank/DDBJ whole genome shotgun (WGS) entry which is preliminary data.</text>
</comment>
<dbReference type="Pfam" id="PF00358">
    <property type="entry name" value="PTS_EIIA_1"/>
    <property type="match status" value="1"/>
</dbReference>
<evidence type="ECO:0000256" key="3">
    <source>
        <dbReference type="ARBA" id="ARBA00022597"/>
    </source>
</evidence>
<evidence type="ECO:0000259" key="7">
    <source>
        <dbReference type="PROSITE" id="PS51093"/>
    </source>
</evidence>
<dbReference type="SUPFAM" id="SSF51261">
    <property type="entry name" value="Duplicated hybrid motif"/>
    <property type="match status" value="1"/>
</dbReference>
<dbReference type="GO" id="GO:0005737">
    <property type="term" value="C:cytoplasm"/>
    <property type="evidence" value="ECO:0007669"/>
    <property type="project" value="UniProtKB-SubCell"/>
</dbReference>
<feature type="domain" description="PTS EIIA type-1" evidence="7">
    <location>
        <begin position="30"/>
        <end position="134"/>
    </location>
</feature>
<dbReference type="InterPro" id="IPR001127">
    <property type="entry name" value="PTS_EIIA_1_perm"/>
</dbReference>
<keyword evidence="5" id="KW-0598">Phosphotransferase system</keyword>
<evidence type="ECO:0000256" key="2">
    <source>
        <dbReference type="ARBA" id="ARBA00022448"/>
    </source>
</evidence>
<dbReference type="Proteomes" id="UP000284178">
    <property type="component" value="Unassembled WGS sequence"/>
</dbReference>
<keyword evidence="2" id="KW-0813">Transport</keyword>
<comment type="subcellular location">
    <subcellularLocation>
        <location evidence="1">Cytoplasm</location>
    </subcellularLocation>
</comment>
<keyword evidence="4" id="KW-0808">Transferase</keyword>
<keyword evidence="9" id="KW-1185">Reference proteome</keyword>
<dbReference type="PROSITE" id="PS51093">
    <property type="entry name" value="PTS_EIIA_TYPE_1"/>
    <property type="match status" value="1"/>
</dbReference>
<dbReference type="GO" id="GO:0009401">
    <property type="term" value="P:phosphoenolpyruvate-dependent sugar phosphotransferase system"/>
    <property type="evidence" value="ECO:0007669"/>
    <property type="project" value="UniProtKB-KW"/>
</dbReference>
<dbReference type="PROSITE" id="PS00371">
    <property type="entry name" value="PTS_EIIA_TYPE_1_HIS"/>
    <property type="match status" value="1"/>
</dbReference>
<dbReference type="PANTHER" id="PTHR45008:SF1">
    <property type="entry name" value="PTS SYSTEM GLUCOSE-SPECIFIC EIIA COMPONENT"/>
    <property type="match status" value="1"/>
</dbReference>
<evidence type="ECO:0000256" key="6">
    <source>
        <dbReference type="ARBA" id="ARBA00022777"/>
    </source>
</evidence>
<gene>
    <name evidence="8" type="ORF">DWY25_14665</name>
</gene>
<dbReference type="Gene3D" id="2.70.70.10">
    <property type="entry name" value="Glucose Permease (Domain IIA)"/>
    <property type="match status" value="1"/>
</dbReference>
<dbReference type="PANTHER" id="PTHR45008">
    <property type="entry name" value="PTS SYSTEM GLUCOSE-SPECIFIC EIIA COMPONENT"/>
    <property type="match status" value="1"/>
</dbReference>
<reference evidence="8 9" key="1">
    <citation type="submission" date="2018-08" db="EMBL/GenBank/DDBJ databases">
        <title>A genome reference for cultivated species of the human gut microbiota.</title>
        <authorList>
            <person name="Zou Y."/>
            <person name="Xue W."/>
            <person name="Luo G."/>
        </authorList>
    </citation>
    <scope>NUCLEOTIDE SEQUENCE [LARGE SCALE GENOMIC DNA]</scope>
    <source>
        <strain evidence="8 9">AF24-29</strain>
    </source>
</reference>
<dbReference type="EMBL" id="QRUP01000023">
    <property type="protein sequence ID" value="RGR69541.1"/>
    <property type="molecule type" value="Genomic_DNA"/>
</dbReference>
<dbReference type="GeneID" id="83016643"/>
<evidence type="ECO:0000313" key="9">
    <source>
        <dbReference type="Proteomes" id="UP000284178"/>
    </source>
</evidence>
<protein>
    <submittedName>
        <fullName evidence="8">PTS glucose transporter subunit IIA</fullName>
    </submittedName>
</protein>
<organism evidence="8 9">
    <name type="scientific">Holdemania filiformis</name>
    <dbReference type="NCBI Taxonomy" id="61171"/>
    <lineage>
        <taxon>Bacteria</taxon>
        <taxon>Bacillati</taxon>
        <taxon>Bacillota</taxon>
        <taxon>Erysipelotrichia</taxon>
        <taxon>Erysipelotrichales</taxon>
        <taxon>Erysipelotrichaceae</taxon>
        <taxon>Holdemania</taxon>
    </lineage>
</organism>
<dbReference type="GO" id="GO:0016301">
    <property type="term" value="F:kinase activity"/>
    <property type="evidence" value="ECO:0007669"/>
    <property type="project" value="UniProtKB-KW"/>
</dbReference>
<evidence type="ECO:0000256" key="4">
    <source>
        <dbReference type="ARBA" id="ARBA00022679"/>
    </source>
</evidence>